<proteinExistence type="predicted"/>
<dbReference type="EMBL" id="JABANN010000370">
    <property type="protein sequence ID" value="KAF4660954.1"/>
    <property type="molecule type" value="Genomic_DNA"/>
</dbReference>
<organism evidence="2 5">
    <name type="scientific">Perkinsus olseni</name>
    <name type="common">Perkinsus atlanticus</name>
    <dbReference type="NCBI Taxonomy" id="32597"/>
    <lineage>
        <taxon>Eukaryota</taxon>
        <taxon>Sar</taxon>
        <taxon>Alveolata</taxon>
        <taxon>Perkinsozoa</taxon>
        <taxon>Perkinsea</taxon>
        <taxon>Perkinsida</taxon>
        <taxon>Perkinsidae</taxon>
        <taxon>Perkinsus</taxon>
    </lineage>
</organism>
<evidence type="ECO:0000256" key="1">
    <source>
        <dbReference type="SAM" id="MobiDB-lite"/>
    </source>
</evidence>
<dbReference type="AlphaFoldDB" id="A0A7J6LP09"/>
<evidence type="ECO:0000313" key="3">
    <source>
        <dbReference type="EMBL" id="KAF4661073.1"/>
    </source>
</evidence>
<evidence type="ECO:0000313" key="2">
    <source>
        <dbReference type="EMBL" id="KAF4660954.1"/>
    </source>
</evidence>
<gene>
    <name evidence="2" type="ORF">FOL46_005931</name>
    <name evidence="3" type="ORF">FOZ61_003577</name>
</gene>
<sequence>MGQQPSTVGQQDGLDKSHPTTQPLPCEPELDEYLKCLQRTPAKETIQCESIREVYSRCMQEREKRQKESPEESGG</sequence>
<dbReference type="Proteomes" id="UP000572268">
    <property type="component" value="Unassembled WGS sequence"/>
</dbReference>
<feature type="compositionally biased region" description="Polar residues" evidence="1">
    <location>
        <begin position="1"/>
        <end position="10"/>
    </location>
</feature>
<feature type="region of interest" description="Disordered" evidence="1">
    <location>
        <begin position="1"/>
        <end position="27"/>
    </location>
</feature>
<comment type="caution">
    <text evidence="2">The sequence shown here is derived from an EMBL/GenBank/DDBJ whole genome shotgun (WGS) entry which is preliminary data.</text>
</comment>
<name>A0A7J6LP09_PEROL</name>
<dbReference type="EMBL" id="JABAHT010000210">
    <property type="protein sequence ID" value="KAF4661073.1"/>
    <property type="molecule type" value="Genomic_DNA"/>
</dbReference>
<accession>A0A7J6LP09</accession>
<dbReference type="Proteomes" id="UP000570595">
    <property type="component" value="Unassembled WGS sequence"/>
</dbReference>
<evidence type="ECO:0000313" key="5">
    <source>
        <dbReference type="Proteomes" id="UP000572268"/>
    </source>
</evidence>
<reference evidence="4 5" key="1">
    <citation type="submission" date="2020-04" db="EMBL/GenBank/DDBJ databases">
        <title>Perkinsus olseni comparative genomics.</title>
        <authorList>
            <person name="Bogema D.R."/>
        </authorList>
    </citation>
    <scope>NUCLEOTIDE SEQUENCE [LARGE SCALE GENOMIC DNA]</scope>
    <source>
        <strain evidence="3">ATCC PRA-179</strain>
        <strain evidence="2">ATCC PRA-31</strain>
    </source>
</reference>
<evidence type="ECO:0000313" key="4">
    <source>
        <dbReference type="Proteomes" id="UP000570595"/>
    </source>
</evidence>
<protein>
    <submittedName>
        <fullName evidence="2">Uncharacterized protein</fullName>
    </submittedName>
</protein>